<dbReference type="KEGG" id="lfp:Y981_10665"/>
<dbReference type="Pfam" id="PF12710">
    <property type="entry name" value="HAD"/>
    <property type="match status" value="1"/>
</dbReference>
<dbReference type="InterPro" id="IPR023214">
    <property type="entry name" value="HAD_sf"/>
</dbReference>
<evidence type="ECO:0000313" key="2">
    <source>
        <dbReference type="Proteomes" id="UP000027059"/>
    </source>
</evidence>
<organism evidence="1 2">
    <name type="scientific">Leptospirillum ferriphilum YSK</name>
    <dbReference type="NCBI Taxonomy" id="1441628"/>
    <lineage>
        <taxon>Bacteria</taxon>
        <taxon>Pseudomonadati</taxon>
        <taxon>Nitrospirota</taxon>
        <taxon>Nitrospiria</taxon>
        <taxon>Nitrospirales</taxon>
        <taxon>Nitrospiraceae</taxon>
        <taxon>Leptospirillum</taxon>
    </lineage>
</organism>
<evidence type="ECO:0000313" key="1">
    <source>
        <dbReference type="EMBL" id="AIA31035.1"/>
    </source>
</evidence>
<dbReference type="Proteomes" id="UP000027059">
    <property type="component" value="Chromosome"/>
</dbReference>
<keyword evidence="2" id="KW-1185">Reference proteome</keyword>
<dbReference type="InterPro" id="IPR036412">
    <property type="entry name" value="HAD-like_sf"/>
</dbReference>
<dbReference type="OrthoDB" id="9804940at2"/>
<dbReference type="RefSeq" id="WP_038506025.1">
    <property type="nucleotide sequence ID" value="NZ_CP007243.1"/>
</dbReference>
<protein>
    <submittedName>
        <fullName evidence="1">2-hydroxy-3-keto-5-methylthiopentenyl-1-phosphate phosphatase</fullName>
    </submittedName>
</protein>
<dbReference type="PANTHER" id="PTHR28181:SF2">
    <property type="entry name" value="PHOSPHORIC MONOESTER HYDROLASE"/>
    <property type="match status" value="1"/>
</dbReference>
<sequence length="216" mass="24531">MNPVVFCDFDGTITREETFVELLRTFTPEMSEKLIPRMYDLTLSLKDGVRRLLESVESRHYPEMLARMKSAPLREGFLEFLDDLKTRTIPLIVVTGGVEDFVRATLGASIRDVHSVYGLKVNTEGPFLRVFSEWESGTELVSKPRILEVAGKKMCANPPVLIGDSVTDLEAALACPVVFARDRLARYLTDRKKAYVPFEDFTEIRKAFTEMFPVDV</sequence>
<dbReference type="EMBL" id="CP007243">
    <property type="protein sequence ID" value="AIA31035.1"/>
    <property type="molecule type" value="Genomic_DNA"/>
</dbReference>
<dbReference type="HOGENOM" id="CLU_058495_2_1_0"/>
<dbReference type="Gene3D" id="3.90.1470.20">
    <property type="match status" value="1"/>
</dbReference>
<accession>A0A059XV91</accession>
<reference evidence="1 2" key="2">
    <citation type="journal article" date="2015" name="Biomed. Res. Int.">
        <title>Effects of Arsenite Resistance on the Growth and Functional Gene Expression of Leptospirillum ferriphilum and Acidithiobacillus thiooxidans in Pure Culture and Coculture.</title>
        <authorList>
            <person name="Jiang H."/>
            <person name="Liang Y."/>
            <person name="Yin H."/>
            <person name="Xiao Y."/>
            <person name="Guo X."/>
            <person name="Xu Y."/>
            <person name="Hu Q."/>
            <person name="Liu H."/>
            <person name="Liu X."/>
        </authorList>
    </citation>
    <scope>NUCLEOTIDE SEQUENCE [LARGE SCALE GENOMIC DNA]</scope>
    <source>
        <strain evidence="1 2">YSK</strain>
    </source>
</reference>
<name>A0A059XV91_9BACT</name>
<dbReference type="SUPFAM" id="SSF56784">
    <property type="entry name" value="HAD-like"/>
    <property type="match status" value="1"/>
</dbReference>
<reference evidence="2" key="1">
    <citation type="submission" date="2014-02" db="EMBL/GenBank/DDBJ databases">
        <title>Complete genome sequence and comparative genomic analysis of the nitrogen-fixing bacterium Leptospirillum ferriphilum YSK.</title>
        <authorList>
            <person name="Guo X."/>
            <person name="Yin H."/>
            <person name="Liang Y."/>
            <person name="Hu Q."/>
            <person name="Ma L."/>
            <person name="Xiao Y."/>
            <person name="Zhang X."/>
            <person name="Qiu G."/>
            <person name="Liu X."/>
        </authorList>
    </citation>
    <scope>NUCLEOTIDE SEQUENCE [LARGE SCALE GENOMIC DNA]</scope>
    <source>
        <strain evidence="2">YSK</strain>
    </source>
</reference>
<dbReference type="InterPro" id="IPR050849">
    <property type="entry name" value="HAD-like_hydrolase_phosphatase"/>
</dbReference>
<dbReference type="AlphaFoldDB" id="A0A059XV91"/>
<gene>
    <name evidence="1" type="ORF">Y981_10665</name>
</gene>
<dbReference type="PANTHER" id="PTHR28181">
    <property type="entry name" value="UPF0655 PROTEIN YCR015C"/>
    <property type="match status" value="1"/>
</dbReference>
<dbReference type="Gene3D" id="3.40.50.1000">
    <property type="entry name" value="HAD superfamily/HAD-like"/>
    <property type="match status" value="1"/>
</dbReference>
<dbReference type="NCBIfam" id="TIGR01488">
    <property type="entry name" value="HAD-SF-IB"/>
    <property type="match status" value="1"/>
</dbReference>
<proteinExistence type="predicted"/>